<name>A0A2T0TNZ2_9BACT</name>
<dbReference type="EMBL" id="PVTE01000001">
    <property type="protein sequence ID" value="PRY47347.1"/>
    <property type="molecule type" value="Genomic_DNA"/>
</dbReference>
<evidence type="ECO:0008006" key="3">
    <source>
        <dbReference type="Google" id="ProtNLM"/>
    </source>
</evidence>
<organism evidence="1 2">
    <name type="scientific">Spirosoma oryzae</name>
    <dbReference type="NCBI Taxonomy" id="1469603"/>
    <lineage>
        <taxon>Bacteria</taxon>
        <taxon>Pseudomonadati</taxon>
        <taxon>Bacteroidota</taxon>
        <taxon>Cytophagia</taxon>
        <taxon>Cytophagales</taxon>
        <taxon>Cytophagaceae</taxon>
        <taxon>Spirosoma</taxon>
    </lineage>
</organism>
<keyword evidence="2" id="KW-1185">Reference proteome</keyword>
<sequence>MSTRLGLPVAAVLTACWLTACSDTDRPAVDQAEKDVLSIHDAVMPQMDDLTRAQRQLASRLQTLDSTAETGTASSALRLDEERSQARRLLRDLRVADSLMTHWMAQYRYDTLATLPTDEALRYLDQQKASITDVKNKVNESLDHTRQFLATP</sequence>
<dbReference type="PROSITE" id="PS51257">
    <property type="entry name" value="PROKAR_LIPOPROTEIN"/>
    <property type="match status" value="1"/>
</dbReference>
<protein>
    <recommendedName>
        <fullName evidence="3">Viral A-type inclusion protein</fullName>
    </recommendedName>
</protein>
<evidence type="ECO:0000313" key="1">
    <source>
        <dbReference type="EMBL" id="PRY47347.1"/>
    </source>
</evidence>
<dbReference type="AlphaFoldDB" id="A0A2T0TNZ2"/>
<evidence type="ECO:0000313" key="2">
    <source>
        <dbReference type="Proteomes" id="UP000238375"/>
    </source>
</evidence>
<comment type="caution">
    <text evidence="1">The sequence shown here is derived from an EMBL/GenBank/DDBJ whole genome shotgun (WGS) entry which is preliminary data.</text>
</comment>
<dbReference type="OrthoDB" id="1436925at2"/>
<dbReference type="Proteomes" id="UP000238375">
    <property type="component" value="Unassembled WGS sequence"/>
</dbReference>
<dbReference type="RefSeq" id="WP_146141342.1">
    <property type="nucleotide sequence ID" value="NZ_PVTE01000001.1"/>
</dbReference>
<gene>
    <name evidence="1" type="ORF">CLV58_101415</name>
</gene>
<proteinExistence type="predicted"/>
<reference evidence="1 2" key="1">
    <citation type="submission" date="2018-03" db="EMBL/GenBank/DDBJ databases">
        <title>Genomic Encyclopedia of Archaeal and Bacterial Type Strains, Phase II (KMG-II): from individual species to whole genera.</title>
        <authorList>
            <person name="Goeker M."/>
        </authorList>
    </citation>
    <scope>NUCLEOTIDE SEQUENCE [LARGE SCALE GENOMIC DNA]</scope>
    <source>
        <strain evidence="1 2">DSM 28354</strain>
    </source>
</reference>
<accession>A0A2T0TNZ2</accession>